<dbReference type="AlphaFoldDB" id="A0A6G1KFC0"/>
<organism evidence="1 2">
    <name type="scientific">Pleomassaria siparia CBS 279.74</name>
    <dbReference type="NCBI Taxonomy" id="1314801"/>
    <lineage>
        <taxon>Eukaryota</taxon>
        <taxon>Fungi</taxon>
        <taxon>Dikarya</taxon>
        <taxon>Ascomycota</taxon>
        <taxon>Pezizomycotina</taxon>
        <taxon>Dothideomycetes</taxon>
        <taxon>Pleosporomycetidae</taxon>
        <taxon>Pleosporales</taxon>
        <taxon>Pleomassariaceae</taxon>
        <taxon>Pleomassaria</taxon>
    </lineage>
</organism>
<dbReference type="Proteomes" id="UP000799428">
    <property type="component" value="Unassembled WGS sequence"/>
</dbReference>
<name>A0A6G1KFC0_9PLEO</name>
<dbReference type="EMBL" id="MU005768">
    <property type="protein sequence ID" value="KAF2711111.1"/>
    <property type="molecule type" value="Genomic_DNA"/>
</dbReference>
<evidence type="ECO:0000313" key="1">
    <source>
        <dbReference type="EMBL" id="KAF2711111.1"/>
    </source>
</evidence>
<sequence>MITIAAFTGRFVLLQPTMLAFHSTSSHPLHSTTFYFNRVRPQHGGIAVSSVVHAPTATASYIPSPSCGEGCRGLKCLW</sequence>
<accession>A0A6G1KFC0</accession>
<proteinExistence type="predicted"/>
<keyword evidence="2" id="KW-1185">Reference proteome</keyword>
<evidence type="ECO:0000313" key="2">
    <source>
        <dbReference type="Proteomes" id="UP000799428"/>
    </source>
</evidence>
<gene>
    <name evidence="1" type="ORF">K504DRAFT_466130</name>
</gene>
<reference evidence="1" key="1">
    <citation type="journal article" date="2020" name="Stud. Mycol.">
        <title>101 Dothideomycetes genomes: a test case for predicting lifestyles and emergence of pathogens.</title>
        <authorList>
            <person name="Haridas S."/>
            <person name="Albert R."/>
            <person name="Binder M."/>
            <person name="Bloem J."/>
            <person name="Labutti K."/>
            <person name="Salamov A."/>
            <person name="Andreopoulos B."/>
            <person name="Baker S."/>
            <person name="Barry K."/>
            <person name="Bills G."/>
            <person name="Bluhm B."/>
            <person name="Cannon C."/>
            <person name="Castanera R."/>
            <person name="Culley D."/>
            <person name="Daum C."/>
            <person name="Ezra D."/>
            <person name="Gonzalez J."/>
            <person name="Henrissat B."/>
            <person name="Kuo A."/>
            <person name="Liang C."/>
            <person name="Lipzen A."/>
            <person name="Lutzoni F."/>
            <person name="Magnuson J."/>
            <person name="Mondo S."/>
            <person name="Nolan M."/>
            <person name="Ohm R."/>
            <person name="Pangilinan J."/>
            <person name="Park H.-J."/>
            <person name="Ramirez L."/>
            <person name="Alfaro M."/>
            <person name="Sun H."/>
            <person name="Tritt A."/>
            <person name="Yoshinaga Y."/>
            <person name="Zwiers L.-H."/>
            <person name="Turgeon B."/>
            <person name="Goodwin S."/>
            <person name="Spatafora J."/>
            <person name="Crous P."/>
            <person name="Grigoriev I."/>
        </authorList>
    </citation>
    <scope>NUCLEOTIDE SEQUENCE</scope>
    <source>
        <strain evidence="1">CBS 279.74</strain>
    </source>
</reference>
<protein>
    <submittedName>
        <fullName evidence="1">Uncharacterized protein</fullName>
    </submittedName>
</protein>